<protein>
    <recommendedName>
        <fullName evidence="4">Hydrophobin</fullName>
    </recommendedName>
</protein>
<evidence type="ECO:0000313" key="2">
    <source>
        <dbReference type="EMBL" id="KDQ50757.1"/>
    </source>
</evidence>
<dbReference type="EMBL" id="KL197756">
    <property type="protein sequence ID" value="KDQ50757.1"/>
    <property type="molecule type" value="Genomic_DNA"/>
</dbReference>
<dbReference type="InParanoid" id="A0A067PIB2"/>
<accession>A0A067PIB2</accession>
<keyword evidence="3" id="KW-1185">Reference proteome</keyword>
<organism evidence="2 3">
    <name type="scientific">Jaapia argillacea MUCL 33604</name>
    <dbReference type="NCBI Taxonomy" id="933084"/>
    <lineage>
        <taxon>Eukaryota</taxon>
        <taxon>Fungi</taxon>
        <taxon>Dikarya</taxon>
        <taxon>Basidiomycota</taxon>
        <taxon>Agaricomycotina</taxon>
        <taxon>Agaricomycetes</taxon>
        <taxon>Agaricomycetidae</taxon>
        <taxon>Jaapiales</taxon>
        <taxon>Jaapiaceae</taxon>
        <taxon>Jaapia</taxon>
    </lineage>
</organism>
<evidence type="ECO:0000313" key="3">
    <source>
        <dbReference type="Proteomes" id="UP000027265"/>
    </source>
</evidence>
<feature type="signal peptide" evidence="1">
    <location>
        <begin position="1"/>
        <end position="24"/>
    </location>
</feature>
<sequence>MLFTLKSSLVGLVAAAFLCTEVGAFPIKIDGCTLDEGSTVLDCKFVPPQRRQDTSGLVAGAVSVVNGENSAAGAGALAVGFSPDGAVGAGAGRIDGVVGGVGPGGSAAGVGSVGSVHRDEENTELLSRAGGAGAEVSLGLGGGEGRRRGWDRRRW</sequence>
<keyword evidence="1" id="KW-0732">Signal</keyword>
<dbReference type="Proteomes" id="UP000027265">
    <property type="component" value="Unassembled WGS sequence"/>
</dbReference>
<evidence type="ECO:0000256" key="1">
    <source>
        <dbReference type="SAM" id="SignalP"/>
    </source>
</evidence>
<dbReference type="HOGENOM" id="CLU_1695743_0_0_1"/>
<dbReference type="AlphaFoldDB" id="A0A067PIB2"/>
<evidence type="ECO:0008006" key="4">
    <source>
        <dbReference type="Google" id="ProtNLM"/>
    </source>
</evidence>
<feature type="chain" id="PRO_5001643173" description="Hydrophobin" evidence="1">
    <location>
        <begin position="25"/>
        <end position="155"/>
    </location>
</feature>
<reference evidence="3" key="1">
    <citation type="journal article" date="2014" name="Proc. Natl. Acad. Sci. U.S.A.">
        <title>Extensive sampling of basidiomycete genomes demonstrates inadequacy of the white-rot/brown-rot paradigm for wood decay fungi.</title>
        <authorList>
            <person name="Riley R."/>
            <person name="Salamov A.A."/>
            <person name="Brown D.W."/>
            <person name="Nagy L.G."/>
            <person name="Floudas D."/>
            <person name="Held B.W."/>
            <person name="Levasseur A."/>
            <person name="Lombard V."/>
            <person name="Morin E."/>
            <person name="Otillar R."/>
            <person name="Lindquist E.A."/>
            <person name="Sun H."/>
            <person name="LaButti K.M."/>
            <person name="Schmutz J."/>
            <person name="Jabbour D."/>
            <person name="Luo H."/>
            <person name="Baker S.E."/>
            <person name="Pisabarro A.G."/>
            <person name="Walton J.D."/>
            <person name="Blanchette R.A."/>
            <person name="Henrissat B."/>
            <person name="Martin F."/>
            <person name="Cullen D."/>
            <person name="Hibbett D.S."/>
            <person name="Grigoriev I.V."/>
        </authorList>
    </citation>
    <scope>NUCLEOTIDE SEQUENCE [LARGE SCALE GENOMIC DNA]</scope>
    <source>
        <strain evidence="3">MUCL 33604</strain>
    </source>
</reference>
<proteinExistence type="predicted"/>
<gene>
    <name evidence="2" type="ORF">JAAARDRAFT_551511</name>
</gene>
<name>A0A067PIB2_9AGAM</name>